<keyword evidence="21" id="KW-0046">Antibiotic resistance</keyword>
<evidence type="ECO:0000256" key="15">
    <source>
        <dbReference type="ARBA" id="ARBA00022801"/>
    </source>
</evidence>
<dbReference type="InterPro" id="IPR031376">
    <property type="entry name" value="PCB_OB"/>
</dbReference>
<evidence type="ECO:0000256" key="24">
    <source>
        <dbReference type="ARBA" id="ARBA00034000"/>
    </source>
</evidence>
<evidence type="ECO:0000256" key="5">
    <source>
        <dbReference type="ARBA" id="ARBA00007739"/>
    </source>
</evidence>
<dbReference type="Pfam" id="PF00905">
    <property type="entry name" value="Transpeptidase"/>
    <property type="match status" value="1"/>
</dbReference>
<evidence type="ECO:0000256" key="26">
    <source>
        <dbReference type="ARBA" id="ARBA00049902"/>
    </source>
</evidence>
<evidence type="ECO:0000256" key="28">
    <source>
        <dbReference type="SAM" id="MobiDB-lite"/>
    </source>
</evidence>
<evidence type="ECO:0000256" key="12">
    <source>
        <dbReference type="ARBA" id="ARBA00022676"/>
    </source>
</evidence>
<dbReference type="GO" id="GO:0008658">
    <property type="term" value="F:penicillin binding"/>
    <property type="evidence" value="ECO:0007669"/>
    <property type="project" value="InterPro"/>
</dbReference>
<evidence type="ECO:0000256" key="19">
    <source>
        <dbReference type="ARBA" id="ARBA00022989"/>
    </source>
</evidence>
<evidence type="ECO:0000256" key="8">
    <source>
        <dbReference type="ARBA" id="ARBA00022475"/>
    </source>
</evidence>
<dbReference type="Gene3D" id="1.10.3810.10">
    <property type="entry name" value="Biosynthetic peptidoglycan transglycosylase-like"/>
    <property type="match status" value="1"/>
</dbReference>
<dbReference type="GO" id="GO:0030288">
    <property type="term" value="C:outer membrane-bounded periplasmic space"/>
    <property type="evidence" value="ECO:0007669"/>
    <property type="project" value="TreeGrafter"/>
</dbReference>
<evidence type="ECO:0000256" key="23">
    <source>
        <dbReference type="ARBA" id="ARBA00023316"/>
    </source>
</evidence>
<feature type="domain" description="Glycosyl transferase family 51" evidence="30">
    <location>
        <begin position="54"/>
        <end position="228"/>
    </location>
</feature>
<dbReference type="Proteomes" id="UP001204445">
    <property type="component" value="Unassembled WGS sequence"/>
</dbReference>
<feature type="compositionally biased region" description="Basic and acidic residues" evidence="28">
    <location>
        <begin position="819"/>
        <end position="830"/>
    </location>
</feature>
<evidence type="ECO:0000313" key="33">
    <source>
        <dbReference type="Proteomes" id="UP001204445"/>
    </source>
</evidence>
<keyword evidence="18" id="KW-0573">Peptidoglycan synthesis</keyword>
<keyword evidence="16" id="KW-0133">Cell shape</keyword>
<keyword evidence="20" id="KW-0472">Membrane</keyword>
<comment type="pathway">
    <text evidence="3">Cell wall biogenesis; peptidoglycan biosynthesis.</text>
</comment>
<dbReference type="GO" id="GO:0046677">
    <property type="term" value="P:response to antibiotic"/>
    <property type="evidence" value="ECO:0007669"/>
    <property type="project" value="UniProtKB-KW"/>
</dbReference>
<keyword evidence="9" id="KW-0997">Cell inner membrane</keyword>
<evidence type="ECO:0000256" key="9">
    <source>
        <dbReference type="ARBA" id="ARBA00022519"/>
    </source>
</evidence>
<evidence type="ECO:0000259" key="31">
    <source>
        <dbReference type="Pfam" id="PF17092"/>
    </source>
</evidence>
<dbReference type="Pfam" id="PF00912">
    <property type="entry name" value="Transgly"/>
    <property type="match status" value="1"/>
</dbReference>
<dbReference type="GO" id="GO:0008955">
    <property type="term" value="F:peptidoglycan glycosyltransferase activity"/>
    <property type="evidence" value="ECO:0007669"/>
    <property type="project" value="UniProtKB-EC"/>
</dbReference>
<keyword evidence="19" id="KW-1133">Transmembrane helix</keyword>
<dbReference type="InterPro" id="IPR050396">
    <property type="entry name" value="Glycosyltr_51/Transpeptidase"/>
</dbReference>
<evidence type="ECO:0000256" key="4">
    <source>
        <dbReference type="ARBA" id="ARBA00007090"/>
    </source>
</evidence>
<dbReference type="InterPro" id="IPR012340">
    <property type="entry name" value="NA-bd_OB-fold"/>
</dbReference>
<reference evidence="32" key="1">
    <citation type="submission" date="2022-08" db="EMBL/GenBank/DDBJ databases">
        <title>Genomic Encyclopedia of Type Strains, Phase III (KMG-III): the genomes of soil and plant-associated and newly described type strains.</title>
        <authorList>
            <person name="Whitman W."/>
        </authorList>
    </citation>
    <scope>NUCLEOTIDE SEQUENCE</scope>
    <source>
        <strain evidence="32">HMT 1</strain>
    </source>
</reference>
<dbReference type="GO" id="GO:0008360">
    <property type="term" value="P:regulation of cell shape"/>
    <property type="evidence" value="ECO:0007669"/>
    <property type="project" value="UniProtKB-KW"/>
</dbReference>
<evidence type="ECO:0000256" key="16">
    <source>
        <dbReference type="ARBA" id="ARBA00022960"/>
    </source>
</evidence>
<evidence type="ECO:0000259" key="30">
    <source>
        <dbReference type="Pfam" id="PF00912"/>
    </source>
</evidence>
<dbReference type="AlphaFoldDB" id="A0AAE3HNT9"/>
<dbReference type="FunFam" id="1.10.3810.10:FF:000003">
    <property type="entry name" value="Penicillin-binding protein 1a"/>
    <property type="match status" value="1"/>
</dbReference>
<evidence type="ECO:0000256" key="13">
    <source>
        <dbReference type="ARBA" id="ARBA00022679"/>
    </source>
</evidence>
<protein>
    <recommendedName>
        <fullName evidence="7">Penicillin-binding protein 1A</fullName>
        <ecNumber evidence="25">2.4.99.28</ecNumber>
        <ecNumber evidence="6">3.4.16.4</ecNumber>
    </recommendedName>
</protein>
<keyword evidence="13 32" id="KW-0808">Transferase</keyword>
<dbReference type="SUPFAM" id="SSF53955">
    <property type="entry name" value="Lysozyme-like"/>
    <property type="match status" value="1"/>
</dbReference>
<evidence type="ECO:0000256" key="25">
    <source>
        <dbReference type="ARBA" id="ARBA00044770"/>
    </source>
</evidence>
<evidence type="ECO:0000256" key="2">
    <source>
        <dbReference type="ARBA" id="ARBA00004249"/>
    </source>
</evidence>
<evidence type="ECO:0000256" key="1">
    <source>
        <dbReference type="ARBA" id="ARBA00002624"/>
    </source>
</evidence>
<evidence type="ECO:0000256" key="22">
    <source>
        <dbReference type="ARBA" id="ARBA00023268"/>
    </source>
</evidence>
<dbReference type="GO" id="GO:0006508">
    <property type="term" value="P:proteolysis"/>
    <property type="evidence" value="ECO:0007669"/>
    <property type="project" value="UniProtKB-KW"/>
</dbReference>
<evidence type="ECO:0000256" key="10">
    <source>
        <dbReference type="ARBA" id="ARBA00022645"/>
    </source>
</evidence>
<dbReference type="InterPro" id="IPR023346">
    <property type="entry name" value="Lysozyme-like_dom_sf"/>
</dbReference>
<keyword evidence="15 32" id="KW-0378">Hydrolase</keyword>
<dbReference type="InterPro" id="IPR012338">
    <property type="entry name" value="Beta-lactam/transpept-like"/>
</dbReference>
<keyword evidence="8" id="KW-1003">Cell membrane</keyword>
<keyword evidence="14" id="KW-0812">Transmembrane</keyword>
<feature type="domain" description="Penicillin-binding protein OB-like" evidence="31">
    <location>
        <begin position="315"/>
        <end position="441"/>
    </location>
</feature>
<gene>
    <name evidence="32" type="ORF">J2T55_002175</name>
</gene>
<evidence type="ECO:0000256" key="3">
    <source>
        <dbReference type="ARBA" id="ARBA00004752"/>
    </source>
</evidence>
<keyword evidence="12 32" id="KW-0328">Glycosyltransferase</keyword>
<keyword evidence="23" id="KW-0961">Cell wall biogenesis/degradation</keyword>
<evidence type="ECO:0000256" key="20">
    <source>
        <dbReference type="ARBA" id="ARBA00023136"/>
    </source>
</evidence>
<comment type="pathway">
    <text evidence="27">Glycan biosynthesis.</text>
</comment>
<comment type="catalytic activity">
    <reaction evidence="24">
        <text>Preferential cleavage: (Ac)2-L-Lys-D-Ala-|-D-Ala. Also transpeptidation of peptidyl-alanyl moieties that are N-acyl substituents of D-alanine.</text>
        <dbReference type="EC" id="3.4.16.4"/>
    </reaction>
</comment>
<sequence length="840" mass="92926">MLRFAFNALLGLILLGAAGAAIVALYIVPQLPEIEQLRDVELQVPLRVYSHDSSLIAEFGEMRRSPVDVEDIPPRFIQAFLAAEDDRFFEHPGVDWQGILRAAIELVRTGEKTQGGSTITMQVARNFFLSREKSYLRKINEIFLALKMERELSKQEILELYLNKIYLGQRAYGIAAAARVYYGSDVNELTLDQMALIAGLPKAPSTTNPVTSPERARDRRTYVLNRMKQLGYIDAHEYGEAVNMPVAVQLHGTRTELNAPYVAEMVRKYMIETYGEEETYTGGYRVYTTLRDEQQTAANQALRQALLDYDRRHGYRGPEHNHELPADGDADDWRALLDNYSTLGGLKPALVTDVGEKSLSVYVKDVGAVDIGWDGMAWAQPYKTENWRGAKPETAADVASAGDIVRVVAAQAASSEESTTAESDTSEPPEQQWRLSQLPAVEGALVSLDPSDGATLALTGGFDFERSKFNRVTQARRQPGSSFKPFIYSAALAKGYTPASLINDAPIMFADTSIDDEWRPKNYSGKSYGPTRMREALIHSRNLVSIRLLHAVGLPFALEHMRRFGFDTEKLPANLSLALGSGGVTPYELARGYSVFANGGFLVQPYFIDHIERYDEGEVYAAEPLLACNECETDNVTERTEEVEDAAAGADDPAAVLQAGAGLTPLPPALDRFAPRTLDAQNAWLISSMTRDVVRRGTGARAYRELGRDDLSGKTGTTNDQRDAWFAGFNRDIVTVVWVGFDQFQPLGNRETGASAALPMWIDHMRVVLEGHDEAILPRPDGLVNARIDPDTGKLARADNPDAVFEIFPADNVPSEYSRSQRSDSYRGGDGDGEYSDQLF</sequence>
<comment type="function">
    <text evidence="1">Cell wall formation. Synthesis of cross-linked peptidoglycan from the lipid intermediates. The enzyme has a penicillin-insensitive transglycosylase N-terminal domain (formation of linear glycan strands) and a penicillin-sensitive transpeptidase C-terminal domain (cross-linking of the peptide subunits).</text>
</comment>
<dbReference type="GO" id="GO:0009002">
    <property type="term" value="F:serine-type D-Ala-D-Ala carboxypeptidase activity"/>
    <property type="evidence" value="ECO:0007669"/>
    <property type="project" value="UniProtKB-EC"/>
</dbReference>
<dbReference type="EC" id="2.4.99.28" evidence="25"/>
<comment type="similarity">
    <text evidence="5">In the N-terminal section; belongs to the glycosyltransferase 51 family.</text>
</comment>
<dbReference type="SUPFAM" id="SSF56601">
    <property type="entry name" value="beta-lactamase/transpeptidase-like"/>
    <property type="match status" value="1"/>
</dbReference>
<keyword evidence="22" id="KW-0511">Multifunctional enzyme</keyword>
<dbReference type="GO" id="GO:0071555">
    <property type="term" value="P:cell wall organization"/>
    <property type="evidence" value="ECO:0007669"/>
    <property type="project" value="UniProtKB-KW"/>
</dbReference>
<evidence type="ECO:0000256" key="7">
    <source>
        <dbReference type="ARBA" id="ARBA00018638"/>
    </source>
</evidence>
<keyword evidence="33" id="KW-1185">Reference proteome</keyword>
<dbReference type="NCBIfam" id="TIGR02074">
    <property type="entry name" value="PBP_1a_fam"/>
    <property type="match status" value="1"/>
</dbReference>
<dbReference type="Pfam" id="PF17092">
    <property type="entry name" value="PCB_OB"/>
    <property type="match status" value="1"/>
</dbReference>
<feature type="domain" description="Penicillin-binding protein transpeptidase" evidence="29">
    <location>
        <begin position="443"/>
        <end position="617"/>
    </location>
</feature>
<evidence type="ECO:0000256" key="6">
    <source>
        <dbReference type="ARBA" id="ARBA00012448"/>
    </source>
</evidence>
<evidence type="ECO:0000259" key="29">
    <source>
        <dbReference type="Pfam" id="PF00905"/>
    </source>
</evidence>
<comment type="subcellular location">
    <subcellularLocation>
        <location evidence="2">Cell inner membrane</location>
        <topology evidence="2">Single-pass type II membrane protein</topology>
    </subcellularLocation>
</comment>
<dbReference type="Gene3D" id="3.40.710.10">
    <property type="entry name" value="DD-peptidase/beta-lactamase superfamily"/>
    <property type="match status" value="2"/>
</dbReference>
<comment type="similarity">
    <text evidence="4">In the C-terminal section; belongs to the transpeptidase family.</text>
</comment>
<evidence type="ECO:0000256" key="11">
    <source>
        <dbReference type="ARBA" id="ARBA00022670"/>
    </source>
</evidence>
<evidence type="ECO:0000313" key="32">
    <source>
        <dbReference type="EMBL" id="MCS3904142.1"/>
    </source>
</evidence>
<feature type="compositionally biased region" description="Acidic residues" evidence="28">
    <location>
        <begin position="831"/>
        <end position="840"/>
    </location>
</feature>
<dbReference type="PANTHER" id="PTHR32282:SF27">
    <property type="entry name" value="PENICILLIN-BINDING PROTEIN 1A"/>
    <property type="match status" value="1"/>
</dbReference>
<dbReference type="InterPro" id="IPR001264">
    <property type="entry name" value="Glyco_trans_51"/>
</dbReference>
<keyword evidence="11" id="KW-0645">Protease</keyword>
<dbReference type="Gene3D" id="2.40.50.140">
    <property type="entry name" value="Nucleic acid-binding proteins"/>
    <property type="match status" value="1"/>
</dbReference>
<name>A0AAE3HNT9_9GAMM</name>
<feature type="region of interest" description="Disordered" evidence="28">
    <location>
        <begin position="814"/>
        <end position="840"/>
    </location>
</feature>
<dbReference type="EC" id="3.4.16.4" evidence="6"/>
<dbReference type="GO" id="GO:0009252">
    <property type="term" value="P:peptidoglycan biosynthetic process"/>
    <property type="evidence" value="ECO:0007669"/>
    <property type="project" value="UniProtKB-KW"/>
</dbReference>
<comment type="catalytic activity">
    <reaction evidence="26">
        <text>[GlcNAc-(1-&gt;4)-Mur2Ac(oyl-L-Ala-gamma-D-Glu-L-Lys-D-Ala-D-Ala)](n)-di-trans,octa-cis-undecaprenyl diphosphate + beta-D-GlcNAc-(1-&gt;4)-Mur2Ac(oyl-L-Ala-gamma-D-Glu-L-Lys-D-Ala-D-Ala)-di-trans,octa-cis-undecaprenyl diphosphate = [GlcNAc-(1-&gt;4)-Mur2Ac(oyl-L-Ala-gamma-D-Glu-L-Lys-D-Ala-D-Ala)](n+1)-di-trans,octa-cis-undecaprenyl diphosphate + di-trans,octa-cis-undecaprenyl diphosphate + H(+)</text>
        <dbReference type="Rhea" id="RHEA:23708"/>
        <dbReference type="Rhea" id="RHEA-COMP:9602"/>
        <dbReference type="Rhea" id="RHEA-COMP:9603"/>
        <dbReference type="ChEBI" id="CHEBI:15378"/>
        <dbReference type="ChEBI" id="CHEBI:58405"/>
        <dbReference type="ChEBI" id="CHEBI:60033"/>
        <dbReference type="ChEBI" id="CHEBI:78435"/>
        <dbReference type="EC" id="2.4.99.28"/>
    </reaction>
</comment>
<evidence type="ECO:0000256" key="18">
    <source>
        <dbReference type="ARBA" id="ARBA00022984"/>
    </source>
</evidence>
<dbReference type="RefSeq" id="WP_259056469.1">
    <property type="nucleotide sequence ID" value="NZ_JANUCT010000016.1"/>
</dbReference>
<keyword evidence="17" id="KW-0735">Signal-anchor</keyword>
<feature type="compositionally biased region" description="Low complexity" evidence="28">
    <location>
        <begin position="412"/>
        <end position="430"/>
    </location>
</feature>
<dbReference type="InterPro" id="IPR036950">
    <property type="entry name" value="PBP_transglycosylase"/>
</dbReference>
<dbReference type="EMBL" id="JANUCT010000016">
    <property type="protein sequence ID" value="MCS3904142.1"/>
    <property type="molecule type" value="Genomic_DNA"/>
</dbReference>
<evidence type="ECO:0000256" key="27">
    <source>
        <dbReference type="ARBA" id="ARBA00060592"/>
    </source>
</evidence>
<accession>A0AAE3HNT9</accession>
<feature type="region of interest" description="Disordered" evidence="28">
    <location>
        <begin position="412"/>
        <end position="431"/>
    </location>
</feature>
<evidence type="ECO:0000256" key="21">
    <source>
        <dbReference type="ARBA" id="ARBA00023251"/>
    </source>
</evidence>
<dbReference type="GO" id="GO:0005886">
    <property type="term" value="C:plasma membrane"/>
    <property type="evidence" value="ECO:0007669"/>
    <property type="project" value="UniProtKB-SubCell"/>
</dbReference>
<evidence type="ECO:0000256" key="17">
    <source>
        <dbReference type="ARBA" id="ARBA00022968"/>
    </source>
</evidence>
<comment type="caution">
    <text evidence="32">The sequence shown here is derived from an EMBL/GenBank/DDBJ whole genome shotgun (WGS) entry which is preliminary data.</text>
</comment>
<organism evidence="32 33">
    <name type="scientific">Methylohalomonas lacus</name>
    <dbReference type="NCBI Taxonomy" id="398773"/>
    <lineage>
        <taxon>Bacteria</taxon>
        <taxon>Pseudomonadati</taxon>
        <taxon>Pseudomonadota</taxon>
        <taxon>Gammaproteobacteria</taxon>
        <taxon>Methylohalomonadales</taxon>
        <taxon>Methylohalomonadaceae</taxon>
        <taxon>Methylohalomonas</taxon>
    </lineage>
</organism>
<evidence type="ECO:0000256" key="14">
    <source>
        <dbReference type="ARBA" id="ARBA00022692"/>
    </source>
</evidence>
<keyword evidence="10" id="KW-0121">Carboxypeptidase</keyword>
<dbReference type="PANTHER" id="PTHR32282">
    <property type="entry name" value="BINDING PROTEIN TRANSPEPTIDASE, PUTATIVE-RELATED"/>
    <property type="match status" value="1"/>
</dbReference>
<proteinExistence type="inferred from homology"/>
<dbReference type="InterPro" id="IPR001460">
    <property type="entry name" value="PCN-bd_Tpept"/>
</dbReference>